<gene>
    <name evidence="2" type="ORF">DdX_00103</name>
</gene>
<feature type="chain" id="PRO_5042288852" evidence="1">
    <location>
        <begin position="21"/>
        <end position="124"/>
    </location>
</feature>
<evidence type="ECO:0000256" key="1">
    <source>
        <dbReference type="SAM" id="SignalP"/>
    </source>
</evidence>
<evidence type="ECO:0000313" key="2">
    <source>
        <dbReference type="EMBL" id="KAI1727959.1"/>
    </source>
</evidence>
<evidence type="ECO:0000313" key="3">
    <source>
        <dbReference type="Proteomes" id="UP001201812"/>
    </source>
</evidence>
<reference evidence="2" key="1">
    <citation type="submission" date="2022-01" db="EMBL/GenBank/DDBJ databases">
        <title>Genome Sequence Resource for Two Populations of Ditylenchus destructor, the Migratory Endoparasitic Phytonematode.</title>
        <authorList>
            <person name="Zhang H."/>
            <person name="Lin R."/>
            <person name="Xie B."/>
        </authorList>
    </citation>
    <scope>NUCLEOTIDE SEQUENCE</scope>
    <source>
        <strain evidence="2">BazhouSP</strain>
    </source>
</reference>
<organism evidence="2 3">
    <name type="scientific">Ditylenchus destructor</name>
    <dbReference type="NCBI Taxonomy" id="166010"/>
    <lineage>
        <taxon>Eukaryota</taxon>
        <taxon>Metazoa</taxon>
        <taxon>Ecdysozoa</taxon>
        <taxon>Nematoda</taxon>
        <taxon>Chromadorea</taxon>
        <taxon>Rhabditida</taxon>
        <taxon>Tylenchina</taxon>
        <taxon>Tylenchomorpha</taxon>
        <taxon>Sphaerularioidea</taxon>
        <taxon>Anguinidae</taxon>
        <taxon>Anguininae</taxon>
        <taxon>Ditylenchus</taxon>
    </lineage>
</organism>
<dbReference type="EMBL" id="JAKKPZ010000001">
    <property type="protein sequence ID" value="KAI1727959.1"/>
    <property type="molecule type" value="Genomic_DNA"/>
</dbReference>
<protein>
    <submittedName>
        <fullName evidence="2">Uncharacterized protein</fullName>
    </submittedName>
</protein>
<sequence length="124" mass="13686">MNSLILRTIVLVTGILLVECLNDLPPNTKDLINEEIAAVKAVQIQNDPPVKKAVDHIVNMLEESNNNGSGLKTRMLDVYNYLYNNTAEPLTVGQQQQVVNALLVSQDVDKRNNVSVTVTDKDAE</sequence>
<accession>A0AAD4NJY6</accession>
<dbReference type="Proteomes" id="UP001201812">
    <property type="component" value="Unassembled WGS sequence"/>
</dbReference>
<feature type="signal peptide" evidence="1">
    <location>
        <begin position="1"/>
        <end position="20"/>
    </location>
</feature>
<keyword evidence="3" id="KW-1185">Reference proteome</keyword>
<name>A0AAD4NJY6_9BILA</name>
<comment type="caution">
    <text evidence="2">The sequence shown here is derived from an EMBL/GenBank/DDBJ whole genome shotgun (WGS) entry which is preliminary data.</text>
</comment>
<dbReference type="AlphaFoldDB" id="A0AAD4NJY6"/>
<proteinExistence type="predicted"/>
<keyword evidence="1" id="KW-0732">Signal</keyword>